<dbReference type="RefSeq" id="WP_084560842.1">
    <property type="nucleotide sequence ID" value="NZ_FSRC01000001.1"/>
</dbReference>
<evidence type="ECO:0000256" key="1">
    <source>
        <dbReference type="SAM" id="Phobius"/>
    </source>
</evidence>
<feature type="transmembrane region" description="Helical" evidence="1">
    <location>
        <begin position="38"/>
        <end position="61"/>
    </location>
</feature>
<accession>A0A1N6D8G0</accession>
<reference evidence="3" key="1">
    <citation type="submission" date="2016-11" db="EMBL/GenBank/DDBJ databases">
        <authorList>
            <person name="Varghese N."/>
            <person name="Submissions S."/>
        </authorList>
    </citation>
    <scope>NUCLEOTIDE SEQUENCE [LARGE SCALE GENOMIC DNA]</scope>
    <source>
        <strain evidence="3">DSM 15292</strain>
    </source>
</reference>
<protein>
    <submittedName>
        <fullName evidence="2">Uncharacterized protein</fullName>
    </submittedName>
</protein>
<dbReference type="Proteomes" id="UP000185221">
    <property type="component" value="Unassembled WGS sequence"/>
</dbReference>
<keyword evidence="1" id="KW-1133">Transmembrane helix</keyword>
<evidence type="ECO:0000313" key="2">
    <source>
        <dbReference type="EMBL" id="SIN66954.1"/>
    </source>
</evidence>
<gene>
    <name evidence="2" type="ORF">SAMN05444394_0451</name>
</gene>
<dbReference type="OrthoDB" id="2913980at2"/>
<feature type="transmembrane region" description="Helical" evidence="1">
    <location>
        <begin position="100"/>
        <end position="121"/>
    </location>
</feature>
<dbReference type="EMBL" id="FSRC01000001">
    <property type="protein sequence ID" value="SIN66954.1"/>
    <property type="molecule type" value="Genomic_DNA"/>
</dbReference>
<keyword evidence="1" id="KW-0472">Membrane</keyword>
<keyword evidence="3" id="KW-1185">Reference proteome</keyword>
<keyword evidence="1" id="KW-0812">Transmembrane</keyword>
<name>A0A1N6D8G0_9BACT</name>
<organism evidence="2 3">
    <name type="scientific">Algoriphagus halophilus</name>
    <dbReference type="NCBI Taxonomy" id="226505"/>
    <lineage>
        <taxon>Bacteria</taxon>
        <taxon>Pseudomonadati</taxon>
        <taxon>Bacteroidota</taxon>
        <taxon>Cytophagia</taxon>
        <taxon>Cytophagales</taxon>
        <taxon>Cyclobacteriaceae</taxon>
        <taxon>Algoriphagus</taxon>
    </lineage>
</organism>
<proteinExistence type="predicted"/>
<dbReference type="AlphaFoldDB" id="A0A1N6D8G0"/>
<feature type="transmembrane region" description="Helical" evidence="1">
    <location>
        <begin position="7"/>
        <end position="26"/>
    </location>
</feature>
<feature type="transmembrane region" description="Helical" evidence="1">
    <location>
        <begin position="73"/>
        <end position="94"/>
    </location>
</feature>
<sequence length="128" mass="13992">MKINTKIVLSSSAVFLGILGISLSFFPQEISLFLNLQAASFLFLQVMGALYFGFAMVNWMVKGSTIGGIYNRPIAIGNFSHFAIGALALIKYATKEMDSIPILIFTAAYTVFAIIFGLIVFTHPLNQT</sequence>
<dbReference type="STRING" id="226505.SAMN05444394_0451"/>
<evidence type="ECO:0000313" key="3">
    <source>
        <dbReference type="Proteomes" id="UP000185221"/>
    </source>
</evidence>